<keyword evidence="1" id="KW-1133">Transmembrane helix</keyword>
<keyword evidence="1" id="KW-0472">Membrane</keyword>
<name>A0A8S5L9P1_9CAUD</name>
<reference evidence="2" key="1">
    <citation type="journal article" date="2021" name="Proc. Natl. Acad. Sci. U.S.A.">
        <title>A Catalog of Tens of Thousands of Viruses from Human Metagenomes Reveals Hidden Associations with Chronic Diseases.</title>
        <authorList>
            <person name="Tisza M.J."/>
            <person name="Buck C.B."/>
        </authorList>
    </citation>
    <scope>NUCLEOTIDE SEQUENCE</scope>
    <source>
        <strain evidence="2">CtPuP5</strain>
    </source>
</reference>
<protein>
    <submittedName>
        <fullName evidence="2">Uncharacterized protein</fullName>
    </submittedName>
</protein>
<sequence>MTNILYIGLFTALLITLLFFAMKVLSKQRKANRENKTRFIWANIRYKT</sequence>
<evidence type="ECO:0000313" key="2">
    <source>
        <dbReference type="EMBL" id="DAD66593.1"/>
    </source>
</evidence>
<proteinExistence type="predicted"/>
<keyword evidence="1" id="KW-0812">Transmembrane</keyword>
<accession>A0A8S5L9P1</accession>
<organism evidence="2">
    <name type="scientific">Myoviridae sp. ctPuP5</name>
    <dbReference type="NCBI Taxonomy" id="2823543"/>
    <lineage>
        <taxon>Viruses</taxon>
        <taxon>Duplodnaviria</taxon>
        <taxon>Heunggongvirae</taxon>
        <taxon>Uroviricota</taxon>
        <taxon>Caudoviricetes</taxon>
    </lineage>
</organism>
<dbReference type="EMBL" id="BK014662">
    <property type="protein sequence ID" value="DAD66593.1"/>
    <property type="molecule type" value="Genomic_DNA"/>
</dbReference>
<feature type="transmembrane region" description="Helical" evidence="1">
    <location>
        <begin position="6"/>
        <end position="26"/>
    </location>
</feature>
<evidence type="ECO:0000256" key="1">
    <source>
        <dbReference type="SAM" id="Phobius"/>
    </source>
</evidence>